<evidence type="ECO:0000313" key="2">
    <source>
        <dbReference type="Proteomes" id="UP000762676"/>
    </source>
</evidence>
<reference evidence="1 2" key="1">
    <citation type="journal article" date="2021" name="Elife">
        <title>Chloroplast acquisition without the gene transfer in kleptoplastic sea slugs, Plakobranchus ocellatus.</title>
        <authorList>
            <person name="Maeda T."/>
            <person name="Takahashi S."/>
            <person name="Yoshida T."/>
            <person name="Shimamura S."/>
            <person name="Takaki Y."/>
            <person name="Nagai Y."/>
            <person name="Toyoda A."/>
            <person name="Suzuki Y."/>
            <person name="Arimoto A."/>
            <person name="Ishii H."/>
            <person name="Satoh N."/>
            <person name="Nishiyama T."/>
            <person name="Hasebe M."/>
            <person name="Maruyama T."/>
            <person name="Minagawa J."/>
            <person name="Obokata J."/>
            <person name="Shigenobu S."/>
        </authorList>
    </citation>
    <scope>NUCLEOTIDE SEQUENCE [LARGE SCALE GENOMIC DNA]</scope>
</reference>
<evidence type="ECO:0000313" key="1">
    <source>
        <dbReference type="EMBL" id="GFR75982.1"/>
    </source>
</evidence>
<dbReference type="EMBL" id="BMAT01011622">
    <property type="protein sequence ID" value="GFR75982.1"/>
    <property type="molecule type" value="Genomic_DNA"/>
</dbReference>
<protein>
    <submittedName>
        <fullName evidence="1">Uncharacterized protein</fullName>
    </submittedName>
</protein>
<dbReference type="AlphaFoldDB" id="A0AAV4FR66"/>
<gene>
    <name evidence="1" type="ORF">ElyMa_005789000</name>
</gene>
<sequence>MAKCYVRYNAKRSPLIKQYLLVEPVMCVESYTTYVGHRSVLGTSTIAIDHPDKLGSLLQLSKLVQEKQNDHLIDDDRVVYDASIRLSDECVTRYPSSETGGVRRNLEFYFQNVSVQCWIPGMYGCTNIADLSDEYLLNAVKEPKWERTDVRPCPPNLSASSAKSGLLCFVLCLLTLYAL</sequence>
<proteinExistence type="predicted"/>
<keyword evidence="2" id="KW-1185">Reference proteome</keyword>
<name>A0AAV4FR66_9GAST</name>
<comment type="caution">
    <text evidence="1">The sequence shown here is derived from an EMBL/GenBank/DDBJ whole genome shotgun (WGS) entry which is preliminary data.</text>
</comment>
<accession>A0AAV4FR66</accession>
<dbReference type="Proteomes" id="UP000762676">
    <property type="component" value="Unassembled WGS sequence"/>
</dbReference>
<organism evidence="1 2">
    <name type="scientific">Elysia marginata</name>
    <dbReference type="NCBI Taxonomy" id="1093978"/>
    <lineage>
        <taxon>Eukaryota</taxon>
        <taxon>Metazoa</taxon>
        <taxon>Spiralia</taxon>
        <taxon>Lophotrochozoa</taxon>
        <taxon>Mollusca</taxon>
        <taxon>Gastropoda</taxon>
        <taxon>Heterobranchia</taxon>
        <taxon>Euthyneura</taxon>
        <taxon>Panpulmonata</taxon>
        <taxon>Sacoglossa</taxon>
        <taxon>Placobranchoidea</taxon>
        <taxon>Plakobranchidae</taxon>
        <taxon>Elysia</taxon>
    </lineage>
</organism>